<protein>
    <recommendedName>
        <fullName evidence="8">Lipid droplet-associated hydrolase</fullName>
    </recommendedName>
</protein>
<dbReference type="InterPro" id="IPR019363">
    <property type="entry name" value="LDAH"/>
</dbReference>
<feature type="region of interest" description="Disordered" evidence="5">
    <location>
        <begin position="477"/>
        <end position="514"/>
    </location>
</feature>
<organism evidence="6 7">
    <name type="scientific">Rhodotorula diobovata</name>
    <dbReference type="NCBI Taxonomy" id="5288"/>
    <lineage>
        <taxon>Eukaryota</taxon>
        <taxon>Fungi</taxon>
        <taxon>Dikarya</taxon>
        <taxon>Basidiomycota</taxon>
        <taxon>Pucciniomycotina</taxon>
        <taxon>Microbotryomycetes</taxon>
        <taxon>Sporidiobolales</taxon>
        <taxon>Sporidiobolaceae</taxon>
        <taxon>Rhodotorula</taxon>
    </lineage>
</organism>
<dbReference type="GO" id="GO:0016298">
    <property type="term" value="F:lipase activity"/>
    <property type="evidence" value="ECO:0007669"/>
    <property type="project" value="InterPro"/>
</dbReference>
<feature type="region of interest" description="Disordered" evidence="5">
    <location>
        <begin position="1"/>
        <end position="103"/>
    </location>
</feature>
<dbReference type="PANTHER" id="PTHR13390">
    <property type="entry name" value="LIPASE"/>
    <property type="match status" value="1"/>
</dbReference>
<comment type="caution">
    <text evidence="6">The sequence shown here is derived from an EMBL/GenBank/DDBJ whole genome shotgun (WGS) entry which is preliminary data.</text>
</comment>
<dbReference type="Proteomes" id="UP000311382">
    <property type="component" value="Unassembled WGS sequence"/>
</dbReference>
<dbReference type="InterPro" id="IPR029058">
    <property type="entry name" value="AB_hydrolase_fold"/>
</dbReference>
<evidence type="ECO:0000313" key="6">
    <source>
        <dbReference type="EMBL" id="TNY17584.1"/>
    </source>
</evidence>
<dbReference type="GO" id="GO:0019915">
    <property type="term" value="P:lipid storage"/>
    <property type="evidence" value="ECO:0007669"/>
    <property type="project" value="InterPro"/>
</dbReference>
<feature type="compositionally biased region" description="Low complexity" evidence="5">
    <location>
        <begin position="80"/>
        <end position="91"/>
    </location>
</feature>
<evidence type="ECO:0000256" key="4">
    <source>
        <dbReference type="ARBA" id="ARBA00022801"/>
    </source>
</evidence>
<reference evidence="6 7" key="1">
    <citation type="submission" date="2019-03" db="EMBL/GenBank/DDBJ databases">
        <title>Rhodosporidium diobovatum UCD-FST 08-225 genome sequencing, assembly, and annotation.</title>
        <authorList>
            <person name="Fakankun I.U."/>
            <person name="Fristensky B."/>
            <person name="Levin D.B."/>
        </authorList>
    </citation>
    <scope>NUCLEOTIDE SEQUENCE [LARGE SCALE GENOMIC DNA]</scope>
    <source>
        <strain evidence="6 7">UCD-FST 08-225</strain>
    </source>
</reference>
<evidence type="ECO:0000256" key="3">
    <source>
        <dbReference type="ARBA" id="ARBA00022677"/>
    </source>
</evidence>
<sequence length="514" mass="54836">MSSYLNKLPPPPPPPRAANSGPTNSDGVLPPPATLAVPTPRRGHKSTGSTSNHYNDAPELDQVQRQPSQKRSRATSRVVSPATSSTSASTPSPAPPGAVDSVTPAVPTAETILPAFTAPPPPPPEPTLSRRYGPLPGDFRHPADVLTFDPIDAASPLKLVLVFVPGNPGLVAFYGTFLASLRDSLPSDLRPHTKLYAVGHLRHTPGFDEDRGFNPRGLPSLEDQVTDKCTFVESIAEADKVGAPGGPKLVVLGHSIGAWVGLQVLKALPQLVSSVHALFPTISHMAQTPNGRRLSPLFSSWALRPVFLSTSALSYLPTALLTRLVALLTGQSGSGAQTTSTLVASPESVVAALSMAREELARVTDLDEELLETYGDRVWVYWAAEGVDGWVTEDAVREIDAVLERAWGDEGRKRRQRCAEGMPHAFVLNEGESARAFHHAFCRHGPHGTGVRELLLATTIDTLPSPRSARLVPRAQVRGLDRRGPQRGGCRGEGRRGHSSCMSESVGRDAEAFG</sequence>
<accession>A0A5C5FNR3</accession>
<proteinExistence type="inferred from homology"/>
<dbReference type="SUPFAM" id="SSF53474">
    <property type="entry name" value="alpha/beta-Hydrolases"/>
    <property type="match status" value="1"/>
</dbReference>
<evidence type="ECO:0000313" key="7">
    <source>
        <dbReference type="Proteomes" id="UP000311382"/>
    </source>
</evidence>
<keyword evidence="3" id="KW-0551">Lipid droplet</keyword>
<dbReference type="GO" id="GO:0005811">
    <property type="term" value="C:lipid droplet"/>
    <property type="evidence" value="ECO:0007669"/>
    <property type="project" value="UniProtKB-SubCell"/>
</dbReference>
<comment type="similarity">
    <text evidence="2">Belongs to the AB hydrolase superfamily. LDAH family.</text>
</comment>
<evidence type="ECO:0008006" key="8">
    <source>
        <dbReference type="Google" id="ProtNLM"/>
    </source>
</evidence>
<dbReference type="EMBL" id="SOZI01000190">
    <property type="protein sequence ID" value="TNY17584.1"/>
    <property type="molecule type" value="Genomic_DNA"/>
</dbReference>
<feature type="compositionally biased region" description="Basic and acidic residues" evidence="5">
    <location>
        <begin position="479"/>
        <end position="496"/>
    </location>
</feature>
<dbReference type="Pfam" id="PF10230">
    <property type="entry name" value="LIDHydrolase"/>
    <property type="match status" value="1"/>
</dbReference>
<evidence type="ECO:0000256" key="1">
    <source>
        <dbReference type="ARBA" id="ARBA00004502"/>
    </source>
</evidence>
<dbReference type="AlphaFoldDB" id="A0A5C5FNR3"/>
<evidence type="ECO:0000256" key="5">
    <source>
        <dbReference type="SAM" id="MobiDB-lite"/>
    </source>
</evidence>
<dbReference type="OrthoDB" id="448051at2759"/>
<gene>
    <name evidence="6" type="ORF">DMC30DRAFT_356910</name>
</gene>
<evidence type="ECO:0000256" key="2">
    <source>
        <dbReference type="ARBA" id="ARBA00008300"/>
    </source>
</evidence>
<keyword evidence="7" id="KW-1185">Reference proteome</keyword>
<comment type="subcellular location">
    <subcellularLocation>
        <location evidence="1">Lipid droplet</location>
    </subcellularLocation>
</comment>
<keyword evidence="4" id="KW-0378">Hydrolase</keyword>
<dbReference type="PANTHER" id="PTHR13390:SF0">
    <property type="entry name" value="LIPID DROPLET-ASSOCIATED HYDROLASE"/>
    <property type="match status" value="1"/>
</dbReference>
<name>A0A5C5FNR3_9BASI</name>
<dbReference type="Gene3D" id="3.40.50.1820">
    <property type="entry name" value="alpha/beta hydrolase"/>
    <property type="match status" value="1"/>
</dbReference>